<protein>
    <submittedName>
        <fullName evidence="4">Metal-dependent amidase/aminoacylase/carboxypeptidase</fullName>
    </submittedName>
</protein>
<dbReference type="InterPro" id="IPR011650">
    <property type="entry name" value="Peptidase_M20_dimer"/>
</dbReference>
<dbReference type="InterPro" id="IPR036264">
    <property type="entry name" value="Bact_exopeptidase_dim_dom"/>
</dbReference>
<evidence type="ECO:0000259" key="3">
    <source>
        <dbReference type="Pfam" id="PF07687"/>
    </source>
</evidence>
<feature type="binding site" evidence="2">
    <location>
        <position position="105"/>
    </location>
    <ligand>
        <name>Mn(2+)</name>
        <dbReference type="ChEBI" id="CHEBI:29035"/>
        <label>2</label>
    </ligand>
</feature>
<dbReference type="Pfam" id="PF07687">
    <property type="entry name" value="M20_dimer"/>
    <property type="match status" value="1"/>
</dbReference>
<keyword evidence="2" id="KW-0464">Manganese</keyword>
<sequence length="393" mass="43167">MLNEWHAEVEEVYDQMVAWRRHLHENPELPFQEVQTARMVGDILAGYGIKVQRNIGGHGVVGILKGGKAGPTIALRADMDALPIQQKNDVPYKSQVPNVMHACGHDAHTATLLGVAKILSKYEDQLHGTVKFIFQPAEELFPGGAIQMLEEGVLEGVDAIFGNHVLSSVPLGNFTVPKGSATASSDYVKIRIIGKGGHSSAPHTSVNPIVIGAQIITQIHLLMSQKLDPVQPVVAAITVFNSGGTINVIPEEASIEGTVRTFNQEQQENVQTLLTHILNNVTVTYGATYEMEYTRGYPQLVNTEKETKVVRDLLDNINHLNVVEMPPIMASEDFAYYLQQVPGVYFYTGSATDAPTTQFPHHHPKFNIDEQAMKNSAKGFLSIVHYYLVPDDA</sequence>
<keyword evidence="5" id="KW-1185">Reference proteome</keyword>
<dbReference type="AlphaFoldDB" id="F2F5E8"/>
<keyword evidence="1" id="KW-0378">Hydrolase</keyword>
<name>F2F5E8_SOLSS</name>
<keyword evidence="2" id="KW-0479">Metal-binding</keyword>
<dbReference type="RefSeq" id="WP_014822461.1">
    <property type="nucleotide sequence ID" value="NC_018065.1"/>
</dbReference>
<evidence type="ECO:0000313" key="5">
    <source>
        <dbReference type="Proteomes" id="UP000006691"/>
    </source>
</evidence>
<dbReference type="GO" id="GO:0046872">
    <property type="term" value="F:metal ion binding"/>
    <property type="evidence" value="ECO:0007669"/>
    <property type="project" value="UniProtKB-KW"/>
</dbReference>
<dbReference type="HOGENOM" id="CLU_023257_0_1_9"/>
<dbReference type="InterPro" id="IPR017439">
    <property type="entry name" value="Amidohydrolase"/>
</dbReference>
<dbReference type="PANTHER" id="PTHR11014">
    <property type="entry name" value="PEPTIDASE M20 FAMILY MEMBER"/>
    <property type="match status" value="1"/>
</dbReference>
<feature type="binding site" evidence="2">
    <location>
        <position position="139"/>
    </location>
    <ligand>
        <name>Mn(2+)</name>
        <dbReference type="ChEBI" id="CHEBI:29035"/>
        <label>2</label>
    </ligand>
</feature>
<feature type="domain" description="Peptidase M20 dimerisation" evidence="3">
    <location>
        <begin position="187"/>
        <end position="283"/>
    </location>
</feature>
<dbReference type="Gene3D" id="3.40.630.10">
    <property type="entry name" value="Zn peptidases"/>
    <property type="match status" value="1"/>
</dbReference>
<reference evidence="4 5" key="2">
    <citation type="journal article" date="2012" name="J. Biosci. Bioeng.">
        <title>Complete genome sequence and characterization of the N-acylhomoserine lactone-degrading gene of the potato leaf-associated Solibacillus silvestris.</title>
        <authorList>
            <person name="Morohoshi T."/>
            <person name="Tominaga Y."/>
            <person name="Someya N."/>
            <person name="Ikeda T."/>
        </authorList>
    </citation>
    <scope>NUCLEOTIDE SEQUENCE [LARGE SCALE GENOMIC DNA]</scope>
    <source>
        <strain evidence="4 5">StLB046</strain>
    </source>
</reference>
<dbReference type="SUPFAM" id="SSF53187">
    <property type="entry name" value="Zn-dependent exopeptidases"/>
    <property type="match status" value="1"/>
</dbReference>
<dbReference type="SUPFAM" id="SSF55031">
    <property type="entry name" value="Bacterial exopeptidase dimerisation domain"/>
    <property type="match status" value="1"/>
</dbReference>
<feature type="binding site" evidence="2">
    <location>
        <position position="164"/>
    </location>
    <ligand>
        <name>Mn(2+)</name>
        <dbReference type="ChEBI" id="CHEBI:29035"/>
        <label>2</label>
    </ligand>
</feature>
<dbReference type="GO" id="GO:0050118">
    <property type="term" value="F:N-acetyldiaminopimelate deacetylase activity"/>
    <property type="evidence" value="ECO:0007669"/>
    <property type="project" value="UniProtKB-ARBA"/>
</dbReference>
<dbReference type="Pfam" id="PF01546">
    <property type="entry name" value="Peptidase_M20"/>
    <property type="match status" value="1"/>
</dbReference>
<dbReference type="GO" id="GO:0019877">
    <property type="term" value="P:diaminopimelate biosynthetic process"/>
    <property type="evidence" value="ECO:0007669"/>
    <property type="project" value="UniProtKB-ARBA"/>
</dbReference>
<dbReference type="PIRSF" id="PIRSF005962">
    <property type="entry name" value="Pept_M20D_amidohydro"/>
    <property type="match status" value="1"/>
</dbReference>
<feature type="binding site" evidence="2">
    <location>
        <position position="362"/>
    </location>
    <ligand>
        <name>Mn(2+)</name>
        <dbReference type="ChEBI" id="CHEBI:29035"/>
        <label>2</label>
    </ligand>
</feature>
<gene>
    <name evidence="4" type="ordered locus">SSIL_0308</name>
</gene>
<comment type="cofactor">
    <cofactor evidence="2">
        <name>Mn(2+)</name>
        <dbReference type="ChEBI" id="CHEBI:29035"/>
    </cofactor>
    <text evidence="2">The Mn(2+) ion enhances activity.</text>
</comment>
<dbReference type="PATRIC" id="fig|1002809.3.peg.312"/>
<reference evidence="5" key="1">
    <citation type="submission" date="2011-04" db="EMBL/GenBank/DDBJ databases">
        <title>Genome sequence of Solibacillus silvestris StLB046.</title>
        <authorList>
            <person name="Morohoshi T."/>
            <person name="Someya N."/>
            <person name="Ikeda T."/>
        </authorList>
    </citation>
    <scope>NUCLEOTIDE SEQUENCE [LARGE SCALE GENOMIC DNA]</scope>
    <source>
        <strain evidence="5">StLB046</strain>
    </source>
</reference>
<dbReference type="STRING" id="1002809.SSIL_0308"/>
<organism evidence="4 5">
    <name type="scientific">Solibacillus silvestris (strain StLB046)</name>
    <name type="common">Bacillus silvestris</name>
    <dbReference type="NCBI Taxonomy" id="1002809"/>
    <lineage>
        <taxon>Bacteria</taxon>
        <taxon>Bacillati</taxon>
        <taxon>Bacillota</taxon>
        <taxon>Bacilli</taxon>
        <taxon>Bacillales</taxon>
        <taxon>Caryophanaceae</taxon>
        <taxon>Solibacillus</taxon>
    </lineage>
</organism>
<dbReference type="FunFam" id="3.30.70.360:FF:000001">
    <property type="entry name" value="N-acetyldiaminopimelate deacetylase"/>
    <property type="match status" value="1"/>
</dbReference>
<dbReference type="KEGG" id="siv:SSIL_0308"/>
<evidence type="ECO:0000313" key="4">
    <source>
        <dbReference type="EMBL" id="BAK14731.1"/>
    </source>
</evidence>
<proteinExistence type="predicted"/>
<dbReference type="Gene3D" id="3.30.70.360">
    <property type="match status" value="1"/>
</dbReference>
<dbReference type="eggNOG" id="COG1473">
    <property type="taxonomic scope" value="Bacteria"/>
</dbReference>
<dbReference type="NCBIfam" id="TIGR01891">
    <property type="entry name" value="amidohydrolases"/>
    <property type="match status" value="1"/>
</dbReference>
<dbReference type="Proteomes" id="UP000006691">
    <property type="component" value="Chromosome"/>
</dbReference>
<dbReference type="EMBL" id="AP012157">
    <property type="protein sequence ID" value="BAK14731.1"/>
    <property type="molecule type" value="Genomic_DNA"/>
</dbReference>
<dbReference type="PANTHER" id="PTHR11014:SF63">
    <property type="entry name" value="METALLOPEPTIDASE, PUTATIVE (AFU_ORTHOLOGUE AFUA_6G09600)-RELATED"/>
    <property type="match status" value="1"/>
</dbReference>
<accession>F2F5E8</accession>
<dbReference type="InterPro" id="IPR002933">
    <property type="entry name" value="Peptidase_M20"/>
</dbReference>
<feature type="binding site" evidence="2">
    <location>
        <position position="103"/>
    </location>
    <ligand>
        <name>Mn(2+)</name>
        <dbReference type="ChEBI" id="CHEBI:29035"/>
        <label>2</label>
    </ligand>
</feature>
<evidence type="ECO:0000256" key="1">
    <source>
        <dbReference type="ARBA" id="ARBA00022801"/>
    </source>
</evidence>
<evidence type="ECO:0000256" key="2">
    <source>
        <dbReference type="PIRSR" id="PIRSR005962-1"/>
    </source>
</evidence>